<evidence type="ECO:0000313" key="3">
    <source>
        <dbReference type="Proteomes" id="UP000239485"/>
    </source>
</evidence>
<feature type="region of interest" description="Disordered" evidence="1">
    <location>
        <begin position="75"/>
        <end position="98"/>
    </location>
</feature>
<name>A0A2S6IMF3_9ACTN</name>
<proteinExistence type="predicted"/>
<protein>
    <submittedName>
        <fullName evidence="2">Uncharacterized protein</fullName>
    </submittedName>
</protein>
<dbReference type="AlphaFoldDB" id="A0A2S6IMF3"/>
<gene>
    <name evidence="2" type="ORF">CLV92_106247</name>
</gene>
<feature type="compositionally biased region" description="Low complexity" evidence="1">
    <location>
        <begin position="85"/>
        <end position="98"/>
    </location>
</feature>
<reference evidence="2 3" key="1">
    <citation type="submission" date="2018-02" db="EMBL/GenBank/DDBJ databases">
        <title>Genomic Encyclopedia of Archaeal and Bacterial Type Strains, Phase II (KMG-II): from individual species to whole genera.</title>
        <authorList>
            <person name="Goeker M."/>
        </authorList>
    </citation>
    <scope>NUCLEOTIDE SEQUENCE [LARGE SCALE GENOMIC DNA]</scope>
    <source>
        <strain evidence="2 3">DSM 22857</strain>
    </source>
</reference>
<evidence type="ECO:0000313" key="2">
    <source>
        <dbReference type="EMBL" id="PPK95424.1"/>
    </source>
</evidence>
<sequence>MCVMTEHDTVPRPPSPWKGSEHHVRHRWQMDCATALPGAAALLRELAAELRSAHGAGWWLVEPMLNGHLVAARASRRQRARRAPGPHGVPPGLHGVPPGAGPAVPGWRLRVVQEPAVAGEEPLDSAAAPRTAVLLWTGRSLEQVGGPEVPVDVLAEIARQAASQDVTAGRWAVGAARVGPGFDLVADGSALRVHAVVDGALVRTREVLSFQHAADGAADLLQAATAYEGLAEEAEAMAAVGGRLIGADDGFLHIGYDGPSR</sequence>
<keyword evidence="3" id="KW-1185">Reference proteome</keyword>
<accession>A0A2S6IMF3</accession>
<dbReference type="Proteomes" id="UP000239485">
    <property type="component" value="Unassembled WGS sequence"/>
</dbReference>
<comment type="caution">
    <text evidence="2">The sequence shown here is derived from an EMBL/GenBank/DDBJ whole genome shotgun (WGS) entry which is preliminary data.</text>
</comment>
<feature type="compositionally biased region" description="Basic and acidic residues" evidence="1">
    <location>
        <begin position="1"/>
        <end position="10"/>
    </location>
</feature>
<feature type="region of interest" description="Disordered" evidence="1">
    <location>
        <begin position="1"/>
        <end position="21"/>
    </location>
</feature>
<dbReference type="EMBL" id="PTJD01000006">
    <property type="protein sequence ID" value="PPK95424.1"/>
    <property type="molecule type" value="Genomic_DNA"/>
</dbReference>
<evidence type="ECO:0000256" key="1">
    <source>
        <dbReference type="SAM" id="MobiDB-lite"/>
    </source>
</evidence>
<feature type="compositionally biased region" description="Basic residues" evidence="1">
    <location>
        <begin position="75"/>
        <end position="84"/>
    </location>
</feature>
<organism evidence="2 3">
    <name type="scientific">Kineococcus xinjiangensis</name>
    <dbReference type="NCBI Taxonomy" id="512762"/>
    <lineage>
        <taxon>Bacteria</taxon>
        <taxon>Bacillati</taxon>
        <taxon>Actinomycetota</taxon>
        <taxon>Actinomycetes</taxon>
        <taxon>Kineosporiales</taxon>
        <taxon>Kineosporiaceae</taxon>
        <taxon>Kineococcus</taxon>
    </lineage>
</organism>